<dbReference type="OrthoDB" id="41362at2759"/>
<proteinExistence type="inferred from homology"/>
<keyword evidence="3" id="KW-0285">Flavoprotein</keyword>
<dbReference type="RefSeq" id="XP_068359818.1">
    <property type="nucleotide sequence ID" value="XM_068504220.1"/>
</dbReference>
<dbReference type="Pfam" id="PF00881">
    <property type="entry name" value="Nitroreductase"/>
    <property type="match status" value="1"/>
</dbReference>
<dbReference type="Gene3D" id="3.40.109.10">
    <property type="entry name" value="NADH Oxidase"/>
    <property type="match status" value="1"/>
</dbReference>
<organism evidence="7 8">
    <name type="scientific">Tritrichomonas foetus</name>
    <dbReference type="NCBI Taxonomy" id="1144522"/>
    <lineage>
        <taxon>Eukaryota</taxon>
        <taxon>Metamonada</taxon>
        <taxon>Parabasalia</taxon>
        <taxon>Tritrichomonadida</taxon>
        <taxon>Tritrichomonadidae</taxon>
        <taxon>Tritrichomonas</taxon>
    </lineage>
</organism>
<comment type="caution">
    <text evidence="7">The sequence shown here is derived from an EMBL/GenBank/DDBJ whole genome shotgun (WGS) entry which is preliminary data.</text>
</comment>
<dbReference type="SUPFAM" id="SSF55469">
    <property type="entry name" value="FMN-dependent nitroreductase-like"/>
    <property type="match status" value="1"/>
</dbReference>
<comment type="cofactor">
    <cofactor evidence="1">
        <name>FMN</name>
        <dbReference type="ChEBI" id="CHEBI:58210"/>
    </cofactor>
</comment>
<keyword evidence="5" id="KW-0560">Oxidoreductase</keyword>
<dbReference type="InterPro" id="IPR029479">
    <property type="entry name" value="Nitroreductase"/>
</dbReference>
<keyword evidence="4" id="KW-0288">FMN</keyword>
<feature type="domain" description="Nitroreductase" evidence="6">
    <location>
        <begin position="5"/>
        <end position="156"/>
    </location>
</feature>
<sequence length="168" mass="18253">MFEAIEQRRTCRSFDASRKIPREVLEKIANAGVVTPTGVDAQSFDLFVVSKQETLDKVAESALGHLPAPFTDRGYTKDQIFYHAPTVIFIVPARTDREDCVNYDLRIIADSICIAAQLNGVNSAIIGLASCAPSDELKQILGLPNEATAVGVALGYAAADWKPQPKDM</sequence>
<comment type="similarity">
    <text evidence="2">Belongs to the nitroreductase family.</text>
</comment>
<evidence type="ECO:0000256" key="5">
    <source>
        <dbReference type="ARBA" id="ARBA00023002"/>
    </source>
</evidence>
<dbReference type="EMBL" id="MLAK01000718">
    <property type="protein sequence ID" value="OHT06682.1"/>
    <property type="molecule type" value="Genomic_DNA"/>
</dbReference>
<dbReference type="GeneID" id="94838924"/>
<gene>
    <name evidence="7" type="ORF">TRFO_25226</name>
</gene>
<evidence type="ECO:0000256" key="2">
    <source>
        <dbReference type="ARBA" id="ARBA00007118"/>
    </source>
</evidence>
<evidence type="ECO:0000256" key="1">
    <source>
        <dbReference type="ARBA" id="ARBA00001917"/>
    </source>
</evidence>
<dbReference type="InterPro" id="IPR000415">
    <property type="entry name" value="Nitroreductase-like"/>
</dbReference>
<evidence type="ECO:0000256" key="3">
    <source>
        <dbReference type="ARBA" id="ARBA00022630"/>
    </source>
</evidence>
<dbReference type="VEuPathDB" id="TrichDB:TRFO_25226"/>
<dbReference type="GO" id="GO:0016491">
    <property type="term" value="F:oxidoreductase activity"/>
    <property type="evidence" value="ECO:0007669"/>
    <property type="project" value="UniProtKB-KW"/>
</dbReference>
<evidence type="ECO:0000313" key="7">
    <source>
        <dbReference type="EMBL" id="OHT06682.1"/>
    </source>
</evidence>
<protein>
    <submittedName>
        <fullName evidence="7">Nitroreductase family protein</fullName>
    </submittedName>
</protein>
<reference evidence="7" key="1">
    <citation type="submission" date="2016-10" db="EMBL/GenBank/DDBJ databases">
        <authorList>
            <person name="Benchimol M."/>
            <person name="Almeida L.G."/>
            <person name="Vasconcelos A.T."/>
            <person name="Perreira-Neves A."/>
            <person name="Rosa I.A."/>
            <person name="Tasca T."/>
            <person name="Bogo M.R."/>
            <person name="de Souza W."/>
        </authorList>
    </citation>
    <scope>NUCLEOTIDE SEQUENCE [LARGE SCALE GENOMIC DNA]</scope>
    <source>
        <strain evidence="7">K</strain>
    </source>
</reference>
<name>A0A1J4K6T5_9EUKA</name>
<dbReference type="CDD" id="cd02062">
    <property type="entry name" value="Nitro_FMN_reductase"/>
    <property type="match status" value="1"/>
</dbReference>
<keyword evidence="8" id="KW-1185">Reference proteome</keyword>
<dbReference type="AlphaFoldDB" id="A0A1J4K6T5"/>
<evidence type="ECO:0000259" key="6">
    <source>
        <dbReference type="Pfam" id="PF00881"/>
    </source>
</evidence>
<evidence type="ECO:0000256" key="4">
    <source>
        <dbReference type="ARBA" id="ARBA00022643"/>
    </source>
</evidence>
<dbReference type="PANTHER" id="PTHR43673">
    <property type="entry name" value="NAD(P)H NITROREDUCTASE YDGI-RELATED"/>
    <property type="match status" value="1"/>
</dbReference>
<dbReference type="Proteomes" id="UP000179807">
    <property type="component" value="Unassembled WGS sequence"/>
</dbReference>
<dbReference type="PANTHER" id="PTHR43673:SF2">
    <property type="entry name" value="NITROREDUCTASE"/>
    <property type="match status" value="1"/>
</dbReference>
<accession>A0A1J4K6T5</accession>
<evidence type="ECO:0000313" key="8">
    <source>
        <dbReference type="Proteomes" id="UP000179807"/>
    </source>
</evidence>